<dbReference type="RefSeq" id="WP_226612744.1">
    <property type="nucleotide sequence ID" value="NZ_JAJAQI010000048.1"/>
</dbReference>
<keyword evidence="3" id="KW-1185">Reference proteome</keyword>
<comment type="caution">
    <text evidence="2">The sequence shown here is derived from an EMBL/GenBank/DDBJ whole genome shotgun (WGS) entry which is preliminary data.</text>
</comment>
<sequence>MATPRHLVSFAAVAVMLLGGRVASAQSNDPSFRLTNNSAATVNEIYVSSSNTNSWGPDRLGDRTLASGGSYTIRLPAGQCVNDIRVVYANGQANERRRVNTCNLTDLVFP</sequence>
<gene>
    <name evidence="2" type="ORF">LHA35_23190</name>
</gene>
<keyword evidence="1" id="KW-0732">Signal</keyword>
<evidence type="ECO:0000313" key="2">
    <source>
        <dbReference type="EMBL" id="MCB4824638.1"/>
    </source>
</evidence>
<dbReference type="EMBL" id="JAJAQI010000048">
    <property type="protein sequence ID" value="MCB4824638.1"/>
    <property type="molecule type" value="Genomic_DNA"/>
</dbReference>
<dbReference type="Proteomes" id="UP001139311">
    <property type="component" value="Unassembled WGS sequence"/>
</dbReference>
<feature type="signal peptide" evidence="1">
    <location>
        <begin position="1"/>
        <end position="25"/>
    </location>
</feature>
<evidence type="ECO:0000256" key="1">
    <source>
        <dbReference type="SAM" id="SignalP"/>
    </source>
</evidence>
<name>A0A9X1IJQ2_9PROT</name>
<accession>A0A9X1IJQ2</accession>
<dbReference type="AlphaFoldDB" id="A0A9X1IJQ2"/>
<reference evidence="2" key="1">
    <citation type="submission" date="2021-10" db="EMBL/GenBank/DDBJ databases">
        <title>Roseicella aerolatum sp. nov., isolated from aerosols of e-waste dismantling site.</title>
        <authorList>
            <person name="Qin T."/>
        </authorList>
    </citation>
    <scope>NUCLEOTIDE SEQUENCE</scope>
    <source>
        <strain evidence="2">GB24</strain>
    </source>
</reference>
<proteinExistence type="predicted"/>
<protein>
    <submittedName>
        <fullName evidence="2">Uncharacterized protein</fullName>
    </submittedName>
</protein>
<evidence type="ECO:0000313" key="3">
    <source>
        <dbReference type="Proteomes" id="UP001139311"/>
    </source>
</evidence>
<organism evidence="2 3">
    <name type="scientific">Roseicella aerolata</name>
    <dbReference type="NCBI Taxonomy" id="2883479"/>
    <lineage>
        <taxon>Bacteria</taxon>
        <taxon>Pseudomonadati</taxon>
        <taxon>Pseudomonadota</taxon>
        <taxon>Alphaproteobacteria</taxon>
        <taxon>Acetobacterales</taxon>
        <taxon>Roseomonadaceae</taxon>
        <taxon>Roseicella</taxon>
    </lineage>
</organism>
<feature type="chain" id="PRO_5040758068" evidence="1">
    <location>
        <begin position="26"/>
        <end position="110"/>
    </location>
</feature>